<dbReference type="GO" id="GO:0005886">
    <property type="term" value="C:plasma membrane"/>
    <property type="evidence" value="ECO:0007669"/>
    <property type="project" value="UniProtKB-SubCell"/>
</dbReference>
<keyword evidence="6 12" id="KW-1133">Transmembrane helix</keyword>
<dbReference type="GO" id="GO:0046961">
    <property type="term" value="F:proton-transporting ATPase activity, rotational mechanism"/>
    <property type="evidence" value="ECO:0007669"/>
    <property type="project" value="TreeGrafter"/>
</dbReference>
<keyword evidence="3 12" id="KW-0138">CF(0)</keyword>
<dbReference type="InterPro" id="IPR005864">
    <property type="entry name" value="ATP_synth_F0_bsu_bac"/>
</dbReference>
<evidence type="ECO:0000256" key="14">
    <source>
        <dbReference type="SAM" id="Coils"/>
    </source>
</evidence>
<dbReference type="InterPro" id="IPR050059">
    <property type="entry name" value="ATP_synthase_B_chain"/>
</dbReference>
<keyword evidence="2 12" id="KW-0813">Transport</keyword>
<evidence type="ECO:0000256" key="10">
    <source>
        <dbReference type="ARBA" id="ARBA00025198"/>
    </source>
</evidence>
<evidence type="ECO:0000256" key="12">
    <source>
        <dbReference type="HAMAP-Rule" id="MF_01398"/>
    </source>
</evidence>
<keyword evidence="14" id="KW-0175">Coiled coil</keyword>
<reference evidence="15 16" key="1">
    <citation type="journal article" date="2015" name="Nature">
        <title>rRNA introns, odd ribosomes, and small enigmatic genomes across a large radiation of phyla.</title>
        <authorList>
            <person name="Brown C.T."/>
            <person name="Hug L.A."/>
            <person name="Thomas B.C."/>
            <person name="Sharon I."/>
            <person name="Castelle C.J."/>
            <person name="Singh A."/>
            <person name="Wilkins M.J."/>
            <person name="Williams K.H."/>
            <person name="Banfield J.F."/>
        </authorList>
    </citation>
    <scope>NUCLEOTIDE SEQUENCE [LARGE SCALE GENOMIC DNA]</scope>
</reference>
<proteinExistence type="inferred from homology"/>
<comment type="function">
    <text evidence="12">Component of the F(0) channel, it forms part of the peripheral stalk, linking F(1) to F(0).</text>
</comment>
<protein>
    <recommendedName>
        <fullName evidence="12">ATP synthase subunit b</fullName>
    </recommendedName>
    <alternativeName>
        <fullName evidence="12">ATP synthase F(0) sector subunit b</fullName>
    </alternativeName>
    <alternativeName>
        <fullName evidence="12">ATPase subunit I</fullName>
    </alternativeName>
    <alternativeName>
        <fullName evidence="12">F-type ATPase subunit b</fullName>
        <shortName evidence="12">F-ATPase subunit b</shortName>
    </alternativeName>
</protein>
<comment type="subcellular location">
    <subcellularLocation>
        <location evidence="12">Cell membrane</location>
        <topology evidence="12">Single-pass membrane protein</topology>
    </subcellularLocation>
    <subcellularLocation>
        <location evidence="11">Endomembrane system</location>
        <topology evidence="11">Single-pass membrane protein</topology>
    </subcellularLocation>
</comment>
<evidence type="ECO:0000256" key="7">
    <source>
        <dbReference type="ARBA" id="ARBA00023065"/>
    </source>
</evidence>
<evidence type="ECO:0000256" key="3">
    <source>
        <dbReference type="ARBA" id="ARBA00022547"/>
    </source>
</evidence>
<dbReference type="GO" id="GO:0045259">
    <property type="term" value="C:proton-transporting ATP synthase complex"/>
    <property type="evidence" value="ECO:0007669"/>
    <property type="project" value="UniProtKB-KW"/>
</dbReference>
<comment type="caution">
    <text evidence="15">The sequence shown here is derived from an EMBL/GenBank/DDBJ whole genome shotgun (WGS) entry which is preliminary data.</text>
</comment>
<accession>A0A0G1ETG5</accession>
<organism evidence="15 16">
    <name type="scientific">Candidatus Gottesmanbacteria bacterium GW2011_GWB1_43_11</name>
    <dbReference type="NCBI Taxonomy" id="1618446"/>
    <lineage>
        <taxon>Bacteria</taxon>
        <taxon>Candidatus Gottesmaniibacteriota</taxon>
    </lineage>
</organism>
<dbReference type="InterPro" id="IPR002146">
    <property type="entry name" value="ATP_synth_b/b'su_bac/chlpt"/>
</dbReference>
<dbReference type="Pfam" id="PF00430">
    <property type="entry name" value="ATP-synt_B"/>
    <property type="match status" value="1"/>
</dbReference>
<evidence type="ECO:0000256" key="6">
    <source>
        <dbReference type="ARBA" id="ARBA00022989"/>
    </source>
</evidence>
<evidence type="ECO:0000256" key="1">
    <source>
        <dbReference type="ARBA" id="ARBA00005513"/>
    </source>
</evidence>
<comment type="similarity">
    <text evidence="1 12 13">Belongs to the ATPase B chain family.</text>
</comment>
<evidence type="ECO:0000256" key="4">
    <source>
        <dbReference type="ARBA" id="ARBA00022692"/>
    </source>
</evidence>
<feature type="coiled-coil region" evidence="14">
    <location>
        <begin position="54"/>
        <end position="130"/>
    </location>
</feature>
<keyword evidence="5 12" id="KW-0375">Hydrogen ion transport</keyword>
<dbReference type="GO" id="GO:0046933">
    <property type="term" value="F:proton-transporting ATP synthase activity, rotational mechanism"/>
    <property type="evidence" value="ECO:0007669"/>
    <property type="project" value="UniProtKB-UniRule"/>
</dbReference>
<evidence type="ECO:0000256" key="2">
    <source>
        <dbReference type="ARBA" id="ARBA00022448"/>
    </source>
</evidence>
<keyword evidence="8 12" id="KW-0472">Membrane</keyword>
<dbReference type="GO" id="GO:0012505">
    <property type="term" value="C:endomembrane system"/>
    <property type="evidence" value="ECO:0007669"/>
    <property type="project" value="UniProtKB-SubCell"/>
</dbReference>
<evidence type="ECO:0000256" key="5">
    <source>
        <dbReference type="ARBA" id="ARBA00022781"/>
    </source>
</evidence>
<keyword evidence="9 12" id="KW-0066">ATP synthesis</keyword>
<keyword evidence="4 12" id="KW-0812">Transmembrane</keyword>
<feature type="transmembrane region" description="Helical" evidence="12">
    <location>
        <begin position="12"/>
        <end position="30"/>
    </location>
</feature>
<dbReference type="PANTHER" id="PTHR33445:SF2">
    <property type="entry name" value="ATP SYNTHASE SUBUNIT B', CHLOROPLASTIC"/>
    <property type="match status" value="1"/>
</dbReference>
<comment type="subunit">
    <text evidence="12">F-type ATPases have 2 components, F(1) - the catalytic core - and F(0) - the membrane proton channel. F(1) has five subunits: alpha(3), beta(3), gamma(1), delta(1), epsilon(1). F(0) has three main subunits: a(1), b(2) and c(10-14). The alpha and beta chains form an alternating ring which encloses part of the gamma chain. F(1) is attached to F(0) by a central stalk formed by the gamma and epsilon chains, while a peripheral stalk is formed by the delta and b chains.</text>
</comment>
<dbReference type="EMBL" id="LCFD01000011">
    <property type="protein sequence ID" value="KKS86376.1"/>
    <property type="molecule type" value="Genomic_DNA"/>
</dbReference>
<name>A0A0G1ETG5_9BACT</name>
<comment type="function">
    <text evidence="10 12">F(1)F(0) ATP synthase produces ATP from ADP in the presence of a proton or sodium gradient. F-type ATPases consist of two structural domains, F(1) containing the extramembraneous catalytic core and F(0) containing the membrane proton channel, linked together by a central stalk and a peripheral stalk. During catalysis, ATP synthesis in the catalytic domain of F(1) is coupled via a rotary mechanism of the central stalk subunits to proton translocation.</text>
</comment>
<gene>
    <name evidence="12" type="primary">atpF</name>
    <name evidence="15" type="ORF">UV61_C0011G0024</name>
</gene>
<dbReference type="Gene3D" id="6.10.250.1580">
    <property type="match status" value="1"/>
</dbReference>
<dbReference type="NCBIfam" id="TIGR01144">
    <property type="entry name" value="ATP_synt_b"/>
    <property type="match status" value="1"/>
</dbReference>
<dbReference type="AlphaFoldDB" id="A0A0G1ETG5"/>
<dbReference type="HAMAP" id="MF_01398">
    <property type="entry name" value="ATP_synth_b_bprime"/>
    <property type="match status" value="1"/>
</dbReference>
<evidence type="ECO:0000256" key="13">
    <source>
        <dbReference type="RuleBase" id="RU003848"/>
    </source>
</evidence>
<evidence type="ECO:0000313" key="16">
    <source>
        <dbReference type="Proteomes" id="UP000034050"/>
    </source>
</evidence>
<keyword evidence="12" id="KW-1003">Cell membrane</keyword>
<dbReference type="Proteomes" id="UP000034050">
    <property type="component" value="Unassembled WGS sequence"/>
</dbReference>
<dbReference type="CDD" id="cd06503">
    <property type="entry name" value="ATP-synt_Fo_b"/>
    <property type="match status" value="1"/>
</dbReference>
<keyword evidence="7 12" id="KW-0406">Ion transport</keyword>
<evidence type="ECO:0000256" key="9">
    <source>
        <dbReference type="ARBA" id="ARBA00023310"/>
    </source>
</evidence>
<evidence type="ECO:0000256" key="8">
    <source>
        <dbReference type="ARBA" id="ARBA00023136"/>
    </source>
</evidence>
<dbReference type="PANTHER" id="PTHR33445">
    <property type="entry name" value="ATP SYNTHASE SUBUNIT B', CHLOROPLASTIC"/>
    <property type="match status" value="1"/>
</dbReference>
<evidence type="ECO:0000256" key="11">
    <source>
        <dbReference type="ARBA" id="ARBA00037847"/>
    </source>
</evidence>
<evidence type="ECO:0000313" key="15">
    <source>
        <dbReference type="EMBL" id="KKS86376.1"/>
    </source>
</evidence>
<sequence>MEKLGVELPLLLTQIVNFTIMLIVLTKFLYKPILKALKDRKRQIEAGLQMGEKAKQEEEKLDLKKQEVLREAREETKVVLENAKKDAMRLHEEIIEKGKREVAEMKRKLVQELEGRQREMEADIKNRTVEISAQMVKRLLGEVLTTADQHKLVEKQLEKIARTHEKKS</sequence>
<dbReference type="STRING" id="1618446.UV61_C0011G0024"/>